<dbReference type="Proteomes" id="UP000779900">
    <property type="component" value="Unassembled WGS sequence"/>
</dbReference>
<dbReference type="InterPro" id="IPR011659">
    <property type="entry name" value="WD40"/>
</dbReference>
<dbReference type="PANTHER" id="PTHR36842:SF1">
    <property type="entry name" value="PROTEIN TOLB"/>
    <property type="match status" value="1"/>
</dbReference>
<evidence type="ECO:0000256" key="1">
    <source>
        <dbReference type="ARBA" id="ARBA00009820"/>
    </source>
</evidence>
<accession>A0A938BST5</accession>
<evidence type="ECO:0008006" key="4">
    <source>
        <dbReference type="Google" id="ProtNLM"/>
    </source>
</evidence>
<gene>
    <name evidence="2" type="ORF">FJY68_03485</name>
</gene>
<dbReference type="Pfam" id="PF07676">
    <property type="entry name" value="PD40"/>
    <property type="match status" value="2"/>
</dbReference>
<dbReference type="InterPro" id="IPR011042">
    <property type="entry name" value="6-blade_b-propeller_TolB-like"/>
</dbReference>
<evidence type="ECO:0000313" key="2">
    <source>
        <dbReference type="EMBL" id="MBM3330897.1"/>
    </source>
</evidence>
<dbReference type="EMBL" id="VGIR01000013">
    <property type="protein sequence ID" value="MBM3330897.1"/>
    <property type="molecule type" value="Genomic_DNA"/>
</dbReference>
<reference evidence="2" key="1">
    <citation type="submission" date="2019-03" db="EMBL/GenBank/DDBJ databases">
        <title>Lake Tanganyika Metagenome-Assembled Genomes (MAGs).</title>
        <authorList>
            <person name="Tran P."/>
        </authorList>
    </citation>
    <scope>NUCLEOTIDE SEQUENCE</scope>
    <source>
        <strain evidence="2">K_DeepCast_150m_m2_040</strain>
    </source>
</reference>
<dbReference type="AlphaFoldDB" id="A0A938BST5"/>
<comment type="similarity">
    <text evidence="1">Belongs to the TolB family.</text>
</comment>
<dbReference type="PANTHER" id="PTHR36842">
    <property type="entry name" value="PROTEIN TOLB HOMOLOG"/>
    <property type="match status" value="1"/>
</dbReference>
<dbReference type="Gene3D" id="2.120.10.30">
    <property type="entry name" value="TolB, C-terminal domain"/>
    <property type="match status" value="2"/>
</dbReference>
<organism evidence="2 3">
    <name type="scientific">candidate division WOR-3 bacterium</name>
    <dbReference type="NCBI Taxonomy" id="2052148"/>
    <lineage>
        <taxon>Bacteria</taxon>
        <taxon>Bacteria division WOR-3</taxon>
    </lineage>
</organism>
<proteinExistence type="inferred from homology"/>
<name>A0A938BST5_UNCW3</name>
<dbReference type="SUPFAM" id="SSF82171">
    <property type="entry name" value="DPP6 N-terminal domain-like"/>
    <property type="match status" value="1"/>
</dbReference>
<comment type="caution">
    <text evidence="2">The sequence shown here is derived from an EMBL/GenBank/DDBJ whole genome shotgun (WGS) entry which is preliminary data.</text>
</comment>
<evidence type="ECO:0000313" key="3">
    <source>
        <dbReference type="Proteomes" id="UP000779900"/>
    </source>
</evidence>
<sequence length="985" mass="109133">MHKSGLCHFHFVLSTLALRHSIPLSLCLFVPCLFPLFLFAQVPGGISIDPRLSWYTVESQHFDVHFSCRGRPDSSSTWLAREVAGIAEEVHATLTPVVGWTPETRTQVVIADFYDYFNGWAAPFPKNTITIIPTPPAGSKSNEGDWLRLLILHEYAHILQTDQAAGVPRALRHVFGRISMPNALAPAWLNEGYAVYNETKFSDFGRLRSAEYDMIARAAADSNRLLPVDRSGTYELQRYPGGSAPYLYGTWLHAGEAARLDPGVWDRYNRRRSTSLPFLENFHARRTLGRSIYRAWKETAESLVTRATRAAKDVRRQPLTPLRRLTREGYWTSSPLWSRSASRLYYLSQSGREYPGIKMLDTATGRTTVLHRGLVTGSLSLSPDGRSLAFSQLDIVGNSYEHTELFSLDLSSRQLRQLTRGQRARDPDYAPDTSLLVFVANGGGQNDLKLLDLRTGRITRLTETEDHTGYHGPRFSPSGRWIAVGVSRPGGYVDIELVDRSTGWTIPVTHDRASDLTPTWSRTGKSLFFVSDRTGVFNLYAYQLATGKTYQVTNVQYGVFEPTVSPDNRRVAMASYSASGYDVSVADIRAADWLPAPEFTESPPTAPTSLLTPPPASPLYYYSPFPSLLPAFWLPWASLSADATLPELGAFTLGWDALQFHQYQLTAGYRFERSSPFLTASYTLRRYRPVISLMADLDLQRQAGSINLDLPFITMRHSSWLALGVTAQRDMTGSSGDSDPVPGRLSTRADLHWTHSNAHQYRFCVAPVEGRVIGLHSDVQAKWMLSGRDLTRVVGYWFQYLGAPPQTWSLRTKLVLGTAFEAAAADAFALEAEPGLLGVRGYASASEPARSIAAAGMQFRTPLWWIERGMGTGPLFLQNINAALFADAGLTSAWPSPASCSPQTADSPLNRARLGVGAELRTDFILVHLLPVSVFAGCGFGVNPLWSYRPYFGVSSSTLAGILNSPLATRQSQIPSSLRHLPEAR</sequence>
<protein>
    <recommendedName>
        <fullName evidence="4">Bacterial surface antigen (D15) domain-containing protein</fullName>
    </recommendedName>
</protein>